<reference evidence="2 3" key="2">
    <citation type="submission" date="2018-11" db="EMBL/GenBank/DDBJ databases">
        <authorList>
            <consortium name="Pathogen Informatics"/>
        </authorList>
    </citation>
    <scope>NUCLEOTIDE SEQUENCE [LARGE SCALE GENOMIC DNA]</scope>
</reference>
<reference evidence="4" key="1">
    <citation type="submission" date="2016-06" db="UniProtKB">
        <authorList>
            <consortium name="WormBaseParasite"/>
        </authorList>
    </citation>
    <scope>IDENTIFICATION</scope>
</reference>
<evidence type="ECO:0000313" key="3">
    <source>
        <dbReference type="Proteomes" id="UP000270296"/>
    </source>
</evidence>
<accession>A0A183IAM2</accession>
<dbReference type="Proteomes" id="UP000270296">
    <property type="component" value="Unassembled WGS sequence"/>
</dbReference>
<keyword evidence="3" id="KW-1185">Reference proteome</keyword>
<organism evidence="4">
    <name type="scientific">Soboliphyme baturini</name>
    <dbReference type="NCBI Taxonomy" id="241478"/>
    <lineage>
        <taxon>Eukaryota</taxon>
        <taxon>Metazoa</taxon>
        <taxon>Ecdysozoa</taxon>
        <taxon>Nematoda</taxon>
        <taxon>Enoplea</taxon>
        <taxon>Dorylaimia</taxon>
        <taxon>Dioctophymatida</taxon>
        <taxon>Dioctophymatoidea</taxon>
        <taxon>Soboliphymatidae</taxon>
        <taxon>Soboliphyme</taxon>
    </lineage>
</organism>
<feature type="region of interest" description="Disordered" evidence="1">
    <location>
        <begin position="37"/>
        <end position="85"/>
    </location>
</feature>
<evidence type="ECO:0000256" key="1">
    <source>
        <dbReference type="SAM" id="MobiDB-lite"/>
    </source>
</evidence>
<feature type="compositionally biased region" description="Basic and acidic residues" evidence="1">
    <location>
        <begin position="37"/>
        <end position="54"/>
    </location>
</feature>
<gene>
    <name evidence="2" type="ORF">SBAD_LOCUS666</name>
</gene>
<evidence type="ECO:0000313" key="2">
    <source>
        <dbReference type="EMBL" id="VDO86896.1"/>
    </source>
</evidence>
<proteinExistence type="predicted"/>
<protein>
    <submittedName>
        <fullName evidence="2 4">Uncharacterized protein</fullName>
    </submittedName>
</protein>
<evidence type="ECO:0000313" key="4">
    <source>
        <dbReference type="WBParaSite" id="SBAD_0000068901-mRNA-1"/>
    </source>
</evidence>
<dbReference type="EMBL" id="UZAM01002795">
    <property type="protein sequence ID" value="VDO86896.1"/>
    <property type="molecule type" value="Genomic_DNA"/>
</dbReference>
<name>A0A183IAM2_9BILA</name>
<sequence length="85" mass="9144">MGYSSVSADAVMTVTNGSPVLQNDSYFTAAALSRVDKSVSRTEAEEKTSEKANEPETLSVKHKAEMTSHKNPSFIDDECLTASTI</sequence>
<dbReference type="WBParaSite" id="SBAD_0000068901-mRNA-1">
    <property type="protein sequence ID" value="SBAD_0000068901-mRNA-1"/>
    <property type="gene ID" value="SBAD_0000068901"/>
</dbReference>
<dbReference type="AlphaFoldDB" id="A0A183IAM2"/>